<evidence type="ECO:0000256" key="10">
    <source>
        <dbReference type="ARBA" id="ARBA00023201"/>
    </source>
</evidence>
<keyword evidence="15" id="KW-1185">Reference proteome</keyword>
<feature type="transmembrane region" description="Helical" evidence="12">
    <location>
        <begin position="260"/>
        <end position="280"/>
    </location>
</feature>
<feature type="transmembrane region" description="Helical" evidence="12">
    <location>
        <begin position="172"/>
        <end position="192"/>
    </location>
</feature>
<comment type="subcellular location">
    <subcellularLocation>
        <location evidence="1">Membrane</location>
        <topology evidence="1">Multi-pass membrane protein</topology>
    </subcellularLocation>
</comment>
<feature type="compositionally biased region" description="Low complexity" evidence="11">
    <location>
        <begin position="382"/>
        <end position="394"/>
    </location>
</feature>
<feature type="domain" description="Cation/H+ exchanger transmembrane" evidence="13">
    <location>
        <begin position="14"/>
        <end position="361"/>
    </location>
</feature>
<evidence type="ECO:0000259" key="13">
    <source>
        <dbReference type="Pfam" id="PF00999"/>
    </source>
</evidence>
<evidence type="ECO:0000313" key="15">
    <source>
        <dbReference type="Proteomes" id="UP001178281"/>
    </source>
</evidence>
<keyword evidence="7" id="KW-0915">Sodium</keyword>
<feature type="transmembrane region" description="Helical" evidence="12">
    <location>
        <begin position="88"/>
        <end position="110"/>
    </location>
</feature>
<keyword evidence="6 12" id="KW-1133">Transmembrane helix</keyword>
<dbReference type="PANTHER" id="PTHR43562">
    <property type="entry name" value="NAPA-TYPE SODIUM/HYDROGEN ANTIPORTER"/>
    <property type="match status" value="1"/>
</dbReference>
<organism evidence="14 15">
    <name type="scientific">Tsukamurella strandjordii</name>
    <dbReference type="NCBI Taxonomy" id="147577"/>
    <lineage>
        <taxon>Bacteria</taxon>
        <taxon>Bacillati</taxon>
        <taxon>Actinomycetota</taxon>
        <taxon>Actinomycetes</taxon>
        <taxon>Mycobacteriales</taxon>
        <taxon>Tsukamurellaceae</taxon>
        <taxon>Tsukamurella</taxon>
    </lineage>
</organism>
<feature type="transmembrane region" description="Helical" evidence="12">
    <location>
        <begin position="116"/>
        <end position="134"/>
    </location>
</feature>
<dbReference type="EMBL" id="JAUTIX010000002">
    <property type="protein sequence ID" value="MDP0397248.1"/>
    <property type="molecule type" value="Genomic_DNA"/>
</dbReference>
<evidence type="ECO:0000256" key="8">
    <source>
        <dbReference type="ARBA" id="ARBA00023065"/>
    </source>
</evidence>
<dbReference type="RefSeq" id="WP_220658718.1">
    <property type="nucleotide sequence ID" value="NZ_BAAAII010000005.1"/>
</dbReference>
<evidence type="ECO:0000256" key="12">
    <source>
        <dbReference type="SAM" id="Phobius"/>
    </source>
</evidence>
<proteinExistence type="inferred from homology"/>
<feature type="transmembrane region" description="Helical" evidence="12">
    <location>
        <begin position="55"/>
        <end position="76"/>
    </location>
</feature>
<dbReference type="GO" id="GO:1902600">
    <property type="term" value="P:proton transmembrane transport"/>
    <property type="evidence" value="ECO:0007669"/>
    <property type="project" value="InterPro"/>
</dbReference>
<evidence type="ECO:0000256" key="4">
    <source>
        <dbReference type="ARBA" id="ARBA00022449"/>
    </source>
</evidence>
<evidence type="ECO:0000256" key="6">
    <source>
        <dbReference type="ARBA" id="ARBA00022989"/>
    </source>
</evidence>
<dbReference type="PANTHER" id="PTHR43562:SF3">
    <property type="entry name" value="SODIUM ION_PROTON EXCHANGER (EUROFUNG)"/>
    <property type="match status" value="1"/>
</dbReference>
<keyword evidence="3" id="KW-0813">Transport</keyword>
<dbReference type="Gene3D" id="1.20.1530.20">
    <property type="match status" value="1"/>
</dbReference>
<feature type="transmembrane region" description="Helical" evidence="12">
    <location>
        <begin position="146"/>
        <end position="166"/>
    </location>
</feature>
<feature type="transmembrane region" description="Helical" evidence="12">
    <location>
        <begin position="318"/>
        <end position="337"/>
    </location>
</feature>
<dbReference type="InterPro" id="IPR006153">
    <property type="entry name" value="Cation/H_exchanger_TM"/>
</dbReference>
<name>A0AA90N924_9ACTN</name>
<evidence type="ECO:0000256" key="2">
    <source>
        <dbReference type="ARBA" id="ARBA00005551"/>
    </source>
</evidence>
<comment type="caution">
    <text evidence="14">The sequence shown here is derived from an EMBL/GenBank/DDBJ whole genome shotgun (WGS) entry which is preliminary data.</text>
</comment>
<keyword evidence="9 12" id="KW-0472">Membrane</keyword>
<keyword evidence="4" id="KW-0050">Antiport</keyword>
<evidence type="ECO:0000256" key="11">
    <source>
        <dbReference type="SAM" id="MobiDB-lite"/>
    </source>
</evidence>
<keyword evidence="8" id="KW-0406">Ion transport</keyword>
<evidence type="ECO:0000256" key="7">
    <source>
        <dbReference type="ARBA" id="ARBA00023053"/>
    </source>
</evidence>
<dbReference type="GO" id="GO:0006814">
    <property type="term" value="P:sodium ion transport"/>
    <property type="evidence" value="ECO:0007669"/>
    <property type="project" value="UniProtKB-KW"/>
</dbReference>
<feature type="region of interest" description="Disordered" evidence="11">
    <location>
        <begin position="370"/>
        <end position="394"/>
    </location>
</feature>
<evidence type="ECO:0000256" key="9">
    <source>
        <dbReference type="ARBA" id="ARBA00023136"/>
    </source>
</evidence>
<dbReference type="Pfam" id="PF00999">
    <property type="entry name" value="Na_H_Exchanger"/>
    <property type="match status" value="1"/>
</dbReference>
<dbReference type="InterPro" id="IPR038770">
    <property type="entry name" value="Na+/solute_symporter_sf"/>
</dbReference>
<dbReference type="GO" id="GO:0015297">
    <property type="term" value="F:antiporter activity"/>
    <property type="evidence" value="ECO:0007669"/>
    <property type="project" value="UniProtKB-KW"/>
</dbReference>
<keyword evidence="10" id="KW-0739">Sodium transport</keyword>
<evidence type="ECO:0000256" key="3">
    <source>
        <dbReference type="ARBA" id="ARBA00022448"/>
    </source>
</evidence>
<feature type="transmembrane region" description="Helical" evidence="12">
    <location>
        <begin position="349"/>
        <end position="368"/>
    </location>
</feature>
<dbReference type="Proteomes" id="UP001178281">
    <property type="component" value="Unassembled WGS sequence"/>
</dbReference>
<dbReference type="AlphaFoldDB" id="A0AA90N924"/>
<comment type="similarity">
    <text evidence="2">Belongs to the monovalent cation:proton antiporter 2 (CPA2) transporter (TC 2.A.37) family.</text>
</comment>
<sequence length="394" mass="39403">MTFSTLALVTALGLLGPVLAARKSWHLPLILGPMLAGVVFGATGFRVLDSTEPTFAFLADIGFALVMFVAGTHVPVRDPAVRSALGAGAARAAAVGVIAAVLGTALAAAFGTGHAALYAVLMASSSAAVVLPIINSNHLTGKPVLALTAQVAIADTVCVVALPLVIDPPTAGRAALGALAVGVAAFVMFLILRWSENNGVRDRLEAFSAEREFALQLRISLVALFILAAIATTMHVSVMLAGFALGLAVAAVGEPRRMAAQLFAIEEGFFAPLFFVWLGARVNLRDLVENPKFILLGLALGFGAIAAHVAMRAVGLPIPLGVLAAAQIGVPVAAVTVGEQLGLFAAGEGSALILGALVTIGGAAIAAGRAATSAPSGPPPSASTSPGAAPGSPS</sequence>
<keyword evidence="5 12" id="KW-0812">Transmembrane</keyword>
<gene>
    <name evidence="14" type="ORF">Q7X28_04850</name>
</gene>
<reference evidence="14" key="1">
    <citation type="submission" date="2023-08" db="EMBL/GenBank/DDBJ databases">
        <title>The draft genome of Tsukamurella strandjordii strain 050030.</title>
        <authorList>
            <person name="Zhao F."/>
            <person name="Feng Y."/>
            <person name="Zong Z."/>
        </authorList>
    </citation>
    <scope>NUCLEOTIDE SEQUENCE</scope>
    <source>
        <strain evidence="14">050030</strain>
    </source>
</reference>
<evidence type="ECO:0000256" key="5">
    <source>
        <dbReference type="ARBA" id="ARBA00022692"/>
    </source>
</evidence>
<accession>A0AA90N924</accession>
<protein>
    <submittedName>
        <fullName evidence="14">Cation:proton antiporter</fullName>
    </submittedName>
</protein>
<evidence type="ECO:0000313" key="14">
    <source>
        <dbReference type="EMBL" id="MDP0397248.1"/>
    </source>
</evidence>
<feature type="transmembrane region" description="Helical" evidence="12">
    <location>
        <begin position="292"/>
        <end position="311"/>
    </location>
</feature>
<evidence type="ECO:0000256" key="1">
    <source>
        <dbReference type="ARBA" id="ARBA00004141"/>
    </source>
</evidence>
<dbReference type="GO" id="GO:0016020">
    <property type="term" value="C:membrane"/>
    <property type="evidence" value="ECO:0007669"/>
    <property type="project" value="UniProtKB-SubCell"/>
</dbReference>